<accession>A0AAV9BYG0</accession>
<gene>
    <name evidence="1" type="ORF">QJS10_CPB22g00410</name>
</gene>
<reference evidence="1" key="2">
    <citation type="submission" date="2023-06" db="EMBL/GenBank/DDBJ databases">
        <authorList>
            <person name="Ma L."/>
            <person name="Liu K.-W."/>
            <person name="Li Z."/>
            <person name="Hsiao Y.-Y."/>
            <person name="Qi Y."/>
            <person name="Fu T."/>
            <person name="Tang G."/>
            <person name="Zhang D."/>
            <person name="Sun W.-H."/>
            <person name="Liu D.-K."/>
            <person name="Li Y."/>
            <person name="Chen G.-Z."/>
            <person name="Liu X.-D."/>
            <person name="Liao X.-Y."/>
            <person name="Jiang Y.-T."/>
            <person name="Yu X."/>
            <person name="Hao Y."/>
            <person name="Huang J."/>
            <person name="Zhao X.-W."/>
            <person name="Ke S."/>
            <person name="Chen Y.-Y."/>
            <person name="Wu W.-L."/>
            <person name="Hsu J.-L."/>
            <person name="Lin Y.-F."/>
            <person name="Huang M.-D."/>
            <person name="Li C.-Y."/>
            <person name="Huang L."/>
            <person name="Wang Z.-W."/>
            <person name="Zhao X."/>
            <person name="Zhong W.-Y."/>
            <person name="Peng D.-H."/>
            <person name="Ahmad S."/>
            <person name="Lan S."/>
            <person name="Zhang J.-S."/>
            <person name="Tsai W.-C."/>
            <person name="Van De Peer Y."/>
            <person name="Liu Z.-J."/>
        </authorList>
    </citation>
    <scope>NUCLEOTIDE SEQUENCE</scope>
    <source>
        <strain evidence="1">CP</strain>
        <tissue evidence="1">Leaves</tissue>
    </source>
</reference>
<evidence type="ECO:0000313" key="1">
    <source>
        <dbReference type="EMBL" id="KAK1281561.1"/>
    </source>
</evidence>
<evidence type="ECO:0000313" key="2">
    <source>
        <dbReference type="Proteomes" id="UP001180020"/>
    </source>
</evidence>
<organism evidence="1 2">
    <name type="scientific">Acorus calamus</name>
    <name type="common">Sweet flag</name>
    <dbReference type="NCBI Taxonomy" id="4465"/>
    <lineage>
        <taxon>Eukaryota</taxon>
        <taxon>Viridiplantae</taxon>
        <taxon>Streptophyta</taxon>
        <taxon>Embryophyta</taxon>
        <taxon>Tracheophyta</taxon>
        <taxon>Spermatophyta</taxon>
        <taxon>Magnoliopsida</taxon>
        <taxon>Liliopsida</taxon>
        <taxon>Acoraceae</taxon>
        <taxon>Acorus</taxon>
    </lineage>
</organism>
<dbReference type="AlphaFoldDB" id="A0AAV9BYG0"/>
<protein>
    <submittedName>
        <fullName evidence="1">Uncharacterized protein</fullName>
    </submittedName>
</protein>
<name>A0AAV9BYG0_ACOCL</name>
<comment type="caution">
    <text evidence="1">The sequence shown here is derived from an EMBL/GenBank/DDBJ whole genome shotgun (WGS) entry which is preliminary data.</text>
</comment>
<sequence length="76" mass="9059">MEFYLDLIGMKFYLDFSTHFPISHPFQEFNVCLIFMAYTLGDAVDNLAHRLEKALPFVKWLMKRERQNAATWHCIS</sequence>
<proteinExistence type="predicted"/>
<dbReference type="EMBL" id="JAUJYO010000022">
    <property type="protein sequence ID" value="KAK1281561.1"/>
    <property type="molecule type" value="Genomic_DNA"/>
</dbReference>
<keyword evidence="2" id="KW-1185">Reference proteome</keyword>
<reference evidence="1" key="1">
    <citation type="journal article" date="2023" name="Nat. Commun.">
        <title>Diploid and tetraploid genomes of Acorus and the evolution of monocots.</title>
        <authorList>
            <person name="Ma L."/>
            <person name="Liu K.W."/>
            <person name="Li Z."/>
            <person name="Hsiao Y.Y."/>
            <person name="Qi Y."/>
            <person name="Fu T."/>
            <person name="Tang G.D."/>
            <person name="Zhang D."/>
            <person name="Sun W.H."/>
            <person name="Liu D.K."/>
            <person name="Li Y."/>
            <person name="Chen G.Z."/>
            <person name="Liu X.D."/>
            <person name="Liao X.Y."/>
            <person name="Jiang Y.T."/>
            <person name="Yu X."/>
            <person name="Hao Y."/>
            <person name="Huang J."/>
            <person name="Zhao X.W."/>
            <person name="Ke S."/>
            <person name="Chen Y.Y."/>
            <person name="Wu W.L."/>
            <person name="Hsu J.L."/>
            <person name="Lin Y.F."/>
            <person name="Huang M.D."/>
            <person name="Li C.Y."/>
            <person name="Huang L."/>
            <person name="Wang Z.W."/>
            <person name="Zhao X."/>
            <person name="Zhong W.Y."/>
            <person name="Peng D.H."/>
            <person name="Ahmad S."/>
            <person name="Lan S."/>
            <person name="Zhang J.S."/>
            <person name="Tsai W.C."/>
            <person name="Van de Peer Y."/>
            <person name="Liu Z.J."/>
        </authorList>
    </citation>
    <scope>NUCLEOTIDE SEQUENCE</scope>
    <source>
        <strain evidence="1">CP</strain>
    </source>
</reference>
<dbReference type="Proteomes" id="UP001180020">
    <property type="component" value="Unassembled WGS sequence"/>
</dbReference>